<evidence type="ECO:0000313" key="10">
    <source>
        <dbReference type="Proteomes" id="UP000187464"/>
    </source>
</evidence>
<protein>
    <submittedName>
        <fullName evidence="9">YadS protein</fullName>
    </submittedName>
</protein>
<feature type="transmembrane region" description="Helical" evidence="7">
    <location>
        <begin position="85"/>
        <end position="105"/>
    </location>
</feature>
<evidence type="ECO:0000256" key="4">
    <source>
        <dbReference type="ARBA" id="ARBA00022692"/>
    </source>
</evidence>
<accession>A0A1R3T7L6</accession>
<dbReference type="STRING" id="1642647.PSM36_2476"/>
<feature type="domain" description="Glycine transporter" evidence="8">
    <location>
        <begin position="5"/>
        <end position="79"/>
    </location>
</feature>
<comment type="subcellular location">
    <subcellularLocation>
        <location evidence="1">Cell membrane</location>
        <topology evidence="1">Multi-pass membrane protein</topology>
    </subcellularLocation>
</comment>
<keyword evidence="5 7" id="KW-1133">Transmembrane helix</keyword>
<feature type="domain" description="Glycine transporter" evidence="8">
    <location>
        <begin position="91"/>
        <end position="164"/>
    </location>
</feature>
<evidence type="ECO:0000256" key="7">
    <source>
        <dbReference type="SAM" id="Phobius"/>
    </source>
</evidence>
<evidence type="ECO:0000256" key="2">
    <source>
        <dbReference type="ARBA" id="ARBA00008193"/>
    </source>
</evidence>
<dbReference type="GO" id="GO:0005886">
    <property type="term" value="C:plasma membrane"/>
    <property type="evidence" value="ECO:0007669"/>
    <property type="project" value="UniProtKB-SubCell"/>
</dbReference>
<evidence type="ECO:0000256" key="3">
    <source>
        <dbReference type="ARBA" id="ARBA00022475"/>
    </source>
</evidence>
<dbReference type="RefSeq" id="WP_076931123.1">
    <property type="nucleotide sequence ID" value="NZ_LT605205.1"/>
</dbReference>
<keyword evidence="4 7" id="KW-0812">Transmembrane</keyword>
<evidence type="ECO:0000256" key="1">
    <source>
        <dbReference type="ARBA" id="ARBA00004651"/>
    </source>
</evidence>
<keyword evidence="3" id="KW-1003">Cell membrane</keyword>
<evidence type="ECO:0000313" key="9">
    <source>
        <dbReference type="EMBL" id="SCD21278.1"/>
    </source>
</evidence>
<organism evidence="9 10">
    <name type="scientific">Proteiniphilum saccharofermentans</name>
    <dbReference type="NCBI Taxonomy" id="1642647"/>
    <lineage>
        <taxon>Bacteria</taxon>
        <taxon>Pseudomonadati</taxon>
        <taxon>Bacteroidota</taxon>
        <taxon>Bacteroidia</taxon>
        <taxon>Bacteroidales</taxon>
        <taxon>Dysgonomonadaceae</taxon>
        <taxon>Proteiniphilum</taxon>
    </lineage>
</organism>
<dbReference type="Pfam" id="PF03458">
    <property type="entry name" value="Gly_transporter"/>
    <property type="match status" value="2"/>
</dbReference>
<dbReference type="EMBL" id="LT605205">
    <property type="protein sequence ID" value="SCD21278.1"/>
    <property type="molecule type" value="Genomic_DNA"/>
</dbReference>
<dbReference type="PANTHER" id="PTHR30506">
    <property type="entry name" value="INNER MEMBRANE PROTEIN"/>
    <property type="match status" value="1"/>
</dbReference>
<name>A0A1R3T7L6_9BACT</name>
<sequence>MLFSVLDIIGTIAFAISGTLTAIEKRFDIFGIAIIAAVTAIGGGTLRDMLIGNTPVMWLQHLEYLYIVIATIIVTIFFRKSLNKLRTSLLLFDTMGIGIFTLIGIQKGLLIGLHPIVCILLGTVTACFGGVIRDTLCNEVPIIFKKEIYATPCIIGGGIFFLVQYMGFTQNIIYLVTIISIITIRLFAVRLHWSLPVVKL</sequence>
<keyword evidence="6 7" id="KW-0472">Membrane</keyword>
<keyword evidence="10" id="KW-1185">Reference proteome</keyword>
<evidence type="ECO:0000256" key="5">
    <source>
        <dbReference type="ARBA" id="ARBA00022989"/>
    </source>
</evidence>
<feature type="transmembrane region" description="Helical" evidence="7">
    <location>
        <begin position="148"/>
        <end position="166"/>
    </location>
</feature>
<proteinExistence type="inferred from homology"/>
<feature type="transmembrane region" description="Helical" evidence="7">
    <location>
        <begin position="58"/>
        <end position="78"/>
    </location>
</feature>
<feature type="transmembrane region" description="Helical" evidence="7">
    <location>
        <begin position="30"/>
        <end position="46"/>
    </location>
</feature>
<reference evidence="9 10" key="1">
    <citation type="submission" date="2016-08" db="EMBL/GenBank/DDBJ databases">
        <authorList>
            <person name="Seilhamer J.J."/>
        </authorList>
    </citation>
    <scope>NUCLEOTIDE SEQUENCE [LARGE SCALE GENOMIC DNA]</scope>
    <source>
        <strain evidence="9">M3/6</strain>
    </source>
</reference>
<dbReference type="InterPro" id="IPR005115">
    <property type="entry name" value="Gly_transporter"/>
</dbReference>
<comment type="similarity">
    <text evidence="2">Belongs to the UPF0126 family.</text>
</comment>
<gene>
    <name evidence="9" type="ORF">PSM36_2476</name>
</gene>
<evidence type="ECO:0000259" key="8">
    <source>
        <dbReference type="Pfam" id="PF03458"/>
    </source>
</evidence>
<dbReference type="KEGG" id="psac:PSM36_2476"/>
<dbReference type="AlphaFoldDB" id="A0A1R3T7L6"/>
<feature type="transmembrane region" description="Helical" evidence="7">
    <location>
        <begin position="172"/>
        <end position="193"/>
    </location>
</feature>
<feature type="transmembrane region" description="Helical" evidence="7">
    <location>
        <begin position="111"/>
        <end position="136"/>
    </location>
</feature>
<dbReference type="PANTHER" id="PTHR30506:SF3">
    <property type="entry name" value="UPF0126 INNER MEMBRANE PROTEIN YADS-RELATED"/>
    <property type="match status" value="1"/>
</dbReference>
<evidence type="ECO:0000256" key="6">
    <source>
        <dbReference type="ARBA" id="ARBA00023136"/>
    </source>
</evidence>
<dbReference type="Proteomes" id="UP000187464">
    <property type="component" value="Chromosome I"/>
</dbReference>
<feature type="transmembrane region" description="Helical" evidence="7">
    <location>
        <begin position="6"/>
        <end position="23"/>
    </location>
</feature>